<comment type="caution">
    <text evidence="2">The sequence shown here is derived from an EMBL/GenBank/DDBJ whole genome shotgun (WGS) entry which is preliminary data.</text>
</comment>
<name>A0A4Q7AEB1_9GAMM</name>
<evidence type="ECO:0000313" key="3">
    <source>
        <dbReference type="Proteomes" id="UP000293863"/>
    </source>
</evidence>
<proteinExistence type="predicted"/>
<keyword evidence="3" id="KW-1185">Reference proteome</keyword>
<feature type="chain" id="PRO_5020653278" evidence="1">
    <location>
        <begin position="24"/>
        <end position="524"/>
    </location>
</feature>
<dbReference type="AlphaFoldDB" id="A0A4Q7AEB1"/>
<reference evidence="2 3" key="1">
    <citation type="submission" date="2019-02" db="EMBL/GenBank/DDBJ databases">
        <title>The Batch Genome Submission of Acinetobacter spp. strains.</title>
        <authorList>
            <person name="Qin J."/>
            <person name="Hu Y."/>
            <person name="Ye H."/>
            <person name="Wei L."/>
            <person name="Feng Y."/>
            <person name="Zong Z."/>
        </authorList>
    </citation>
    <scope>NUCLEOTIDE SEQUENCE [LARGE SCALE GENOMIC DNA]</scope>
    <source>
        <strain evidence="2 3">WCHAW060049</strain>
    </source>
</reference>
<protein>
    <submittedName>
        <fullName evidence="2">Uncharacterized protein</fullName>
    </submittedName>
</protein>
<dbReference type="Proteomes" id="UP000293863">
    <property type="component" value="Unassembled WGS sequence"/>
</dbReference>
<evidence type="ECO:0000256" key="1">
    <source>
        <dbReference type="SAM" id="SignalP"/>
    </source>
</evidence>
<evidence type="ECO:0000313" key="2">
    <source>
        <dbReference type="EMBL" id="RZG45013.1"/>
    </source>
</evidence>
<keyword evidence="1" id="KW-0732">Signal</keyword>
<accession>A0A4Q7AEB1</accession>
<organism evidence="2 3">
    <name type="scientific">Acinetobacter wuhouensis</name>
    <dbReference type="NCBI Taxonomy" id="1879050"/>
    <lineage>
        <taxon>Bacteria</taxon>
        <taxon>Pseudomonadati</taxon>
        <taxon>Pseudomonadota</taxon>
        <taxon>Gammaproteobacteria</taxon>
        <taxon>Moraxellales</taxon>
        <taxon>Moraxellaceae</taxon>
        <taxon>Acinetobacter</taxon>
    </lineage>
</organism>
<gene>
    <name evidence="2" type="ORF">EXU28_13035</name>
</gene>
<dbReference type="EMBL" id="SGSQ01000020">
    <property type="protein sequence ID" value="RZG45013.1"/>
    <property type="molecule type" value="Genomic_DNA"/>
</dbReference>
<sequence>MNKKISIKILQSLFLLTGSMAIAEAEQIKLQEMTDSEMSNVNGQALMSLSYIAPKDTANPMKNITDNNVGFYKLGLEAELELNANIKNLQLGCGGSNGAGACDIDIKNLALSGLPDSYDADGVPVYKDGRPSTSGKITNPFMEFAISNPNSASTREMKGIRFSAEKISALLTAGLQNDSTPSTTDGIQRLSGFMQIAGTTGTARTKETKFGLVSNELGASANDQQLQGYADLHVCAIFCIIPIADTNIRFVSRTGSDSTGITVPSVAANFKLDPFVVNGKRKTQAEIYNIKTKLETIPIAANGSSEFPSSMFAKDQLRVDLFCDAPGKSYGCGLVTALKPNAKFKMADGSAINNLNLNIDFTQSLSMFHNIPLTGTGGYLSLQSIPLLWPGAKVASGDANKNSLTGMTESTDVAQTGWWMSFNEPVQLGKLNVTQPIILDNNILKQVAERVTETLLVLGPNTPKAEANGLGELISLLADQPLSSKVVADLDSATKNNPVYFKLQNQQLGNQNVVSNCYGSLKFC</sequence>
<dbReference type="RefSeq" id="WP_130131331.1">
    <property type="nucleotide sequence ID" value="NZ_SGSQ01000020.1"/>
</dbReference>
<feature type="signal peptide" evidence="1">
    <location>
        <begin position="1"/>
        <end position="23"/>
    </location>
</feature>